<dbReference type="Pfam" id="PF00313">
    <property type="entry name" value="CSD"/>
    <property type="match status" value="1"/>
</dbReference>
<comment type="subcellular location">
    <subcellularLocation>
        <location evidence="1">Cytoplasm</location>
    </subcellularLocation>
</comment>
<evidence type="ECO:0000313" key="5">
    <source>
        <dbReference type="Proteomes" id="UP000294830"/>
    </source>
</evidence>
<dbReference type="CDD" id="cd04458">
    <property type="entry name" value="CSP_CDS"/>
    <property type="match status" value="1"/>
</dbReference>
<proteinExistence type="predicted"/>
<evidence type="ECO:0000313" key="4">
    <source>
        <dbReference type="EMBL" id="TCN68536.1"/>
    </source>
</evidence>
<dbReference type="RefSeq" id="WP_131839116.1">
    <property type="nucleotide sequence ID" value="NZ_SLWB01000006.1"/>
</dbReference>
<accession>A0A4R2EMB9</accession>
<evidence type="ECO:0000256" key="1">
    <source>
        <dbReference type="ARBA" id="ARBA00004496"/>
    </source>
</evidence>
<dbReference type="GO" id="GO:0005829">
    <property type="term" value="C:cytosol"/>
    <property type="evidence" value="ECO:0007669"/>
    <property type="project" value="UniProtKB-ARBA"/>
</dbReference>
<dbReference type="EMBL" id="SLWB01000006">
    <property type="protein sequence ID" value="TCN68536.1"/>
    <property type="molecule type" value="Genomic_DNA"/>
</dbReference>
<dbReference type="PRINTS" id="PR00050">
    <property type="entry name" value="COLDSHOCK"/>
</dbReference>
<dbReference type="OrthoDB" id="1493235at2"/>
<dbReference type="AlphaFoldDB" id="A0A4R2EMB9"/>
<dbReference type="PROSITE" id="PS51857">
    <property type="entry name" value="CSD_2"/>
    <property type="match status" value="1"/>
</dbReference>
<dbReference type="SMART" id="SM00357">
    <property type="entry name" value="CSP"/>
    <property type="match status" value="1"/>
</dbReference>
<dbReference type="GO" id="GO:0003676">
    <property type="term" value="F:nucleic acid binding"/>
    <property type="evidence" value="ECO:0007669"/>
    <property type="project" value="InterPro"/>
</dbReference>
<dbReference type="InterPro" id="IPR050181">
    <property type="entry name" value="Cold_shock_domain"/>
</dbReference>
<keyword evidence="5" id="KW-1185">Reference proteome</keyword>
<dbReference type="SUPFAM" id="SSF50249">
    <property type="entry name" value="Nucleic acid-binding proteins"/>
    <property type="match status" value="1"/>
</dbReference>
<dbReference type="PANTHER" id="PTHR11544">
    <property type="entry name" value="COLD SHOCK DOMAIN CONTAINING PROTEINS"/>
    <property type="match status" value="1"/>
</dbReference>
<feature type="domain" description="CSD" evidence="3">
    <location>
        <begin position="1"/>
        <end position="62"/>
    </location>
</feature>
<dbReference type="PIRSF" id="PIRSF002599">
    <property type="entry name" value="Cold_shock_A"/>
    <property type="match status" value="1"/>
</dbReference>
<dbReference type="InterPro" id="IPR002059">
    <property type="entry name" value="CSP_DNA-bd"/>
</dbReference>
<gene>
    <name evidence="4" type="ORF">CLV25_106118</name>
</gene>
<dbReference type="InterPro" id="IPR011129">
    <property type="entry name" value="CSD"/>
</dbReference>
<organism evidence="4 5">
    <name type="scientific">Acetobacteroides hydrogenigenes</name>
    <dbReference type="NCBI Taxonomy" id="979970"/>
    <lineage>
        <taxon>Bacteria</taxon>
        <taxon>Pseudomonadati</taxon>
        <taxon>Bacteroidota</taxon>
        <taxon>Bacteroidia</taxon>
        <taxon>Bacteroidales</taxon>
        <taxon>Rikenellaceae</taxon>
        <taxon>Acetobacteroides</taxon>
    </lineage>
</organism>
<protein>
    <submittedName>
        <fullName evidence="4">CspA family cold shock protein</fullName>
    </submittedName>
</protein>
<dbReference type="InterPro" id="IPR012156">
    <property type="entry name" value="Cold_shock_CspA"/>
</dbReference>
<dbReference type="Proteomes" id="UP000294830">
    <property type="component" value="Unassembled WGS sequence"/>
</dbReference>
<sequence length="63" mass="7054">MSKGTVKFFDETKGFGFIKDADSPKEYFVHVSGLVDRIKDNDEVTFDLEEGKRGINAVNVKLA</sequence>
<keyword evidence="2" id="KW-0963">Cytoplasm</keyword>
<dbReference type="Gene3D" id="2.40.50.140">
    <property type="entry name" value="Nucleic acid-binding proteins"/>
    <property type="match status" value="1"/>
</dbReference>
<dbReference type="InterPro" id="IPR012340">
    <property type="entry name" value="NA-bd_OB-fold"/>
</dbReference>
<reference evidence="4 5" key="1">
    <citation type="submission" date="2019-03" db="EMBL/GenBank/DDBJ databases">
        <title>Genomic Encyclopedia of Archaeal and Bacterial Type Strains, Phase II (KMG-II): from individual species to whole genera.</title>
        <authorList>
            <person name="Goeker M."/>
        </authorList>
    </citation>
    <scope>NUCLEOTIDE SEQUENCE [LARGE SCALE GENOMIC DNA]</scope>
    <source>
        <strain evidence="4 5">RL-C</strain>
    </source>
</reference>
<comment type="caution">
    <text evidence="4">The sequence shown here is derived from an EMBL/GenBank/DDBJ whole genome shotgun (WGS) entry which is preliminary data.</text>
</comment>
<name>A0A4R2EMB9_9BACT</name>
<evidence type="ECO:0000256" key="2">
    <source>
        <dbReference type="ARBA" id="ARBA00022490"/>
    </source>
</evidence>
<evidence type="ECO:0000259" key="3">
    <source>
        <dbReference type="PROSITE" id="PS51857"/>
    </source>
</evidence>